<comment type="caution">
    <text evidence="2">The sequence shown here is derived from an EMBL/GenBank/DDBJ whole genome shotgun (WGS) entry which is preliminary data.</text>
</comment>
<organism evidence="2 3">
    <name type="scientific">Idiomarina baltica</name>
    <dbReference type="NCBI Taxonomy" id="190892"/>
    <lineage>
        <taxon>Bacteria</taxon>
        <taxon>Pseudomonadati</taxon>
        <taxon>Pseudomonadota</taxon>
        <taxon>Gammaproteobacteria</taxon>
        <taxon>Alteromonadales</taxon>
        <taxon>Idiomarinaceae</taxon>
        <taxon>Idiomarina</taxon>
    </lineage>
</organism>
<keyword evidence="1" id="KW-0732">Signal</keyword>
<sequence length="245" mass="27001">MGIAFPCKRSKRFFALLIVSGLLSACGSRVSSVADTVKFAFSGPQDVTLTASQINQLNYATTYATLSGQPRAAIVLTFIDHSAAYGQQTQWAAQDDEIILLRNGRLYGTRNLRDEFSAVKYDVLGIESAQTDPLNCYLRSAQAPQNCAKSWQAMATVTSDFRDIRYDLTSQISEVSHESVALSNATLDAVKVTETLTVKAQHGGSHKYKNTYWFAHHQLIKSDQQLVPELPRLTTESIKMIGGLE</sequence>
<dbReference type="InterPro" id="IPR023373">
    <property type="entry name" value="YmcC_sf"/>
</dbReference>
<dbReference type="SUPFAM" id="SSF159270">
    <property type="entry name" value="YmcC-like"/>
    <property type="match status" value="1"/>
</dbReference>
<protein>
    <recommendedName>
        <fullName evidence="4">YjbF family lipoprotein</fullName>
    </recommendedName>
</protein>
<dbReference type="EMBL" id="DMUP01000167">
    <property type="protein sequence ID" value="HAR56557.1"/>
    <property type="molecule type" value="Genomic_DNA"/>
</dbReference>
<dbReference type="InterPro" id="IPR021308">
    <property type="entry name" value="GfcB"/>
</dbReference>
<dbReference type="Gene3D" id="2.40.360.10">
    <property type="entry name" value="YmcC-like"/>
    <property type="match status" value="1"/>
</dbReference>
<name>A0A348WPU5_9GAMM</name>
<dbReference type="AlphaFoldDB" id="A0A348WPU5"/>
<evidence type="ECO:0008006" key="4">
    <source>
        <dbReference type="Google" id="ProtNLM"/>
    </source>
</evidence>
<feature type="chain" id="PRO_5016756790" description="YjbF family lipoprotein" evidence="1">
    <location>
        <begin position="26"/>
        <end position="245"/>
    </location>
</feature>
<reference evidence="2 3" key="1">
    <citation type="journal article" date="2018" name="Nat. Biotechnol.">
        <title>A standardized bacterial taxonomy based on genome phylogeny substantially revises the tree of life.</title>
        <authorList>
            <person name="Parks D.H."/>
            <person name="Chuvochina M."/>
            <person name="Waite D.W."/>
            <person name="Rinke C."/>
            <person name="Skarshewski A."/>
            <person name="Chaumeil P.A."/>
            <person name="Hugenholtz P."/>
        </authorList>
    </citation>
    <scope>NUCLEOTIDE SEQUENCE [LARGE SCALE GENOMIC DNA]</scope>
    <source>
        <strain evidence="2">UBA9360</strain>
    </source>
</reference>
<accession>A0A348WPU5</accession>
<evidence type="ECO:0000313" key="2">
    <source>
        <dbReference type="EMBL" id="HAR56557.1"/>
    </source>
</evidence>
<feature type="signal peptide" evidence="1">
    <location>
        <begin position="1"/>
        <end position="25"/>
    </location>
</feature>
<evidence type="ECO:0000256" key="1">
    <source>
        <dbReference type="SAM" id="SignalP"/>
    </source>
</evidence>
<proteinExistence type="predicted"/>
<evidence type="ECO:0000313" key="3">
    <source>
        <dbReference type="Proteomes" id="UP000262878"/>
    </source>
</evidence>
<dbReference type="Proteomes" id="UP000262878">
    <property type="component" value="Unassembled WGS sequence"/>
</dbReference>
<dbReference type="STRING" id="314276.OS145_01945"/>
<dbReference type="Pfam" id="PF11102">
    <property type="entry name" value="YjbF"/>
    <property type="match status" value="1"/>
</dbReference>
<gene>
    <name evidence="2" type="ORF">DCR58_07200</name>
</gene>